<dbReference type="KEGG" id="tva:4773151"/>
<dbReference type="InterPro" id="IPR016024">
    <property type="entry name" value="ARM-type_fold"/>
</dbReference>
<evidence type="ECO:0000313" key="1">
    <source>
        <dbReference type="EMBL" id="EAY15150.1"/>
    </source>
</evidence>
<gene>
    <name evidence="1" type="ORF">TVAG_392670</name>
</gene>
<dbReference type="InParanoid" id="A2DWW8"/>
<dbReference type="RefSeq" id="XP_001327373.1">
    <property type="nucleotide sequence ID" value="XM_001327338.1"/>
</dbReference>
<evidence type="ECO:0000313" key="2">
    <source>
        <dbReference type="Proteomes" id="UP000001542"/>
    </source>
</evidence>
<dbReference type="Gene3D" id="1.25.10.10">
    <property type="entry name" value="Leucine-rich Repeat Variant"/>
    <property type="match status" value="1"/>
</dbReference>
<organism evidence="1 2">
    <name type="scientific">Trichomonas vaginalis (strain ATCC PRA-98 / G3)</name>
    <dbReference type="NCBI Taxonomy" id="412133"/>
    <lineage>
        <taxon>Eukaryota</taxon>
        <taxon>Metamonada</taxon>
        <taxon>Parabasalia</taxon>
        <taxon>Trichomonadida</taxon>
        <taxon>Trichomonadidae</taxon>
        <taxon>Trichomonas</taxon>
    </lineage>
</organism>
<dbReference type="EMBL" id="DS113260">
    <property type="protein sequence ID" value="EAY15150.1"/>
    <property type="molecule type" value="Genomic_DNA"/>
</dbReference>
<reference evidence="1" key="1">
    <citation type="submission" date="2006-10" db="EMBL/GenBank/DDBJ databases">
        <authorList>
            <person name="Amadeo P."/>
            <person name="Zhao Q."/>
            <person name="Wortman J."/>
            <person name="Fraser-Liggett C."/>
            <person name="Carlton J."/>
        </authorList>
    </citation>
    <scope>NUCLEOTIDE SEQUENCE</scope>
    <source>
        <strain evidence="1">G3</strain>
    </source>
</reference>
<proteinExistence type="predicted"/>
<dbReference type="InterPro" id="IPR011989">
    <property type="entry name" value="ARM-like"/>
</dbReference>
<dbReference type="AlphaFoldDB" id="A2DWW8"/>
<keyword evidence="2" id="KW-1185">Reference proteome</keyword>
<protein>
    <submittedName>
        <fullName evidence="1">Uncharacterized protein</fullName>
    </submittedName>
</protein>
<accession>A2DWW8</accession>
<name>A2DWW8_TRIV3</name>
<sequence length="462" mass="52862">MSLYKEGDENIPTSKELDANRNPVFDFYDEKFAELINAQNFNNVDYYDEISKIMFNLFSNIKSPIFEYAHMKGLTDFLITTIKTQPALVYSSLYLLVGLCNDPAGKISLQIISDEDFIAFLENTLQEYSEGSDPSLVYKIIELYGSIYYDCSEKKILFDHIIDFGLLDSVISNFPDGTPQVVRMLAYLIKNRSECGDFLQAIEFVIPFLKDASKMSISSIINQIRQEASKKHELIEQLLTTDFYSFICEIASKPSYSYEKLADTLTYQILCQNALACADLICVSLECSNNIKLVIDIGGFIDYFIDVERQDEFIAFACKISAIILPKTSYLLQLLIDKSFIKYLPKWVIDGSFSLKKYATDLLLSVFENTPETKAQLVFEKIVSPEVAQEIISAFDSEPKMIKICKYFIQAALFLQREAVLDELRCEELCESAQSILDDSEEKSEQFEDLQFICMTLFPQEE</sequence>
<reference evidence="1" key="2">
    <citation type="journal article" date="2007" name="Science">
        <title>Draft genome sequence of the sexually transmitted pathogen Trichomonas vaginalis.</title>
        <authorList>
            <person name="Carlton J.M."/>
            <person name="Hirt R.P."/>
            <person name="Silva J.C."/>
            <person name="Delcher A.L."/>
            <person name="Schatz M."/>
            <person name="Zhao Q."/>
            <person name="Wortman J.R."/>
            <person name="Bidwell S.L."/>
            <person name="Alsmark U.C.M."/>
            <person name="Besteiro S."/>
            <person name="Sicheritz-Ponten T."/>
            <person name="Noel C.J."/>
            <person name="Dacks J.B."/>
            <person name="Foster P.G."/>
            <person name="Simillion C."/>
            <person name="Van de Peer Y."/>
            <person name="Miranda-Saavedra D."/>
            <person name="Barton G.J."/>
            <person name="Westrop G.D."/>
            <person name="Mueller S."/>
            <person name="Dessi D."/>
            <person name="Fiori P.L."/>
            <person name="Ren Q."/>
            <person name="Paulsen I."/>
            <person name="Zhang H."/>
            <person name="Bastida-Corcuera F.D."/>
            <person name="Simoes-Barbosa A."/>
            <person name="Brown M.T."/>
            <person name="Hayes R.D."/>
            <person name="Mukherjee M."/>
            <person name="Okumura C.Y."/>
            <person name="Schneider R."/>
            <person name="Smith A.J."/>
            <person name="Vanacova S."/>
            <person name="Villalvazo M."/>
            <person name="Haas B.J."/>
            <person name="Pertea M."/>
            <person name="Feldblyum T.V."/>
            <person name="Utterback T.R."/>
            <person name="Shu C.L."/>
            <person name="Osoegawa K."/>
            <person name="de Jong P.J."/>
            <person name="Hrdy I."/>
            <person name="Horvathova L."/>
            <person name="Zubacova Z."/>
            <person name="Dolezal P."/>
            <person name="Malik S.B."/>
            <person name="Logsdon J.M. Jr."/>
            <person name="Henze K."/>
            <person name="Gupta A."/>
            <person name="Wang C.C."/>
            <person name="Dunne R.L."/>
            <person name="Upcroft J.A."/>
            <person name="Upcroft P."/>
            <person name="White O."/>
            <person name="Salzberg S.L."/>
            <person name="Tang P."/>
            <person name="Chiu C.-H."/>
            <person name="Lee Y.-S."/>
            <person name="Embley T.M."/>
            <person name="Coombs G.H."/>
            <person name="Mottram J.C."/>
            <person name="Tachezy J."/>
            <person name="Fraser-Liggett C.M."/>
            <person name="Johnson P.J."/>
        </authorList>
    </citation>
    <scope>NUCLEOTIDE SEQUENCE [LARGE SCALE GENOMIC DNA]</scope>
    <source>
        <strain evidence="1">G3</strain>
    </source>
</reference>
<dbReference type="Proteomes" id="UP000001542">
    <property type="component" value="Unassembled WGS sequence"/>
</dbReference>
<dbReference type="VEuPathDB" id="TrichDB:TVAG_392670"/>
<dbReference type="SMR" id="A2DWW8"/>
<dbReference type="VEuPathDB" id="TrichDB:TVAGG3_0839160"/>
<dbReference type="SUPFAM" id="SSF48371">
    <property type="entry name" value="ARM repeat"/>
    <property type="match status" value="1"/>
</dbReference>